<comment type="cofactor">
    <cofactor evidence="7">
        <name>[2Fe-2S] cluster</name>
        <dbReference type="ChEBI" id="CHEBI:190135"/>
    </cofactor>
</comment>
<keyword evidence="4" id="KW-0249">Electron transport</keyword>
<evidence type="ECO:0000256" key="9">
    <source>
        <dbReference type="ARBA" id="ARBA00046332"/>
    </source>
</evidence>
<dbReference type="RefSeq" id="WP_085214711.1">
    <property type="nucleotide sequence ID" value="NZ_AP019783.1"/>
</dbReference>
<name>A0A1Y6D042_9GAMM</name>
<protein>
    <recommendedName>
        <fullName evidence="8">Bacterioferritin-associated ferredoxin</fullName>
    </recommendedName>
</protein>
<evidence type="ECO:0000313" key="11">
    <source>
        <dbReference type="EMBL" id="SMF96007.1"/>
    </source>
</evidence>
<sequence>MYICICKNVTDGQIRNAVRDGRVRNMRGLRQELGACDQCGKCAMDACRVLRDSLQEKQHLTGNEPLAATG</sequence>
<comment type="similarity">
    <text evidence="9">Belongs to the Bfd family.</text>
</comment>
<evidence type="ECO:0000259" key="10">
    <source>
        <dbReference type="Pfam" id="PF04324"/>
    </source>
</evidence>
<evidence type="ECO:0000256" key="2">
    <source>
        <dbReference type="ARBA" id="ARBA00022714"/>
    </source>
</evidence>
<dbReference type="GO" id="GO:0046872">
    <property type="term" value="F:metal ion binding"/>
    <property type="evidence" value="ECO:0007669"/>
    <property type="project" value="UniProtKB-KW"/>
</dbReference>
<dbReference type="GO" id="GO:0051537">
    <property type="term" value="F:2 iron, 2 sulfur cluster binding"/>
    <property type="evidence" value="ECO:0007669"/>
    <property type="project" value="UniProtKB-KW"/>
</dbReference>
<keyword evidence="12" id="KW-1185">Reference proteome</keyword>
<evidence type="ECO:0000256" key="5">
    <source>
        <dbReference type="ARBA" id="ARBA00023004"/>
    </source>
</evidence>
<dbReference type="InterPro" id="IPR052371">
    <property type="entry name" value="BFD-associated_ferredoxin"/>
</dbReference>
<reference evidence="11 12" key="1">
    <citation type="submission" date="2016-12" db="EMBL/GenBank/DDBJ databases">
        <authorList>
            <person name="Song W.-J."/>
            <person name="Kurnit D.M."/>
        </authorList>
    </citation>
    <scope>NUCLEOTIDE SEQUENCE [LARGE SCALE GENOMIC DNA]</scope>
    <source>
        <strain evidence="11 12">175</strain>
    </source>
</reference>
<dbReference type="OrthoDB" id="9815350at2"/>
<keyword evidence="2" id="KW-0001">2Fe-2S</keyword>
<dbReference type="Proteomes" id="UP000192923">
    <property type="component" value="Unassembled WGS sequence"/>
</dbReference>
<organism evidence="11 12">
    <name type="scientific">Methylomagnum ishizawai</name>
    <dbReference type="NCBI Taxonomy" id="1760988"/>
    <lineage>
        <taxon>Bacteria</taxon>
        <taxon>Pseudomonadati</taxon>
        <taxon>Pseudomonadota</taxon>
        <taxon>Gammaproteobacteria</taxon>
        <taxon>Methylococcales</taxon>
        <taxon>Methylococcaceae</taxon>
        <taxon>Methylomagnum</taxon>
    </lineage>
</organism>
<keyword evidence="6" id="KW-0411">Iron-sulfur</keyword>
<accession>A0A1Y6D042</accession>
<dbReference type="EMBL" id="FXAM01000001">
    <property type="protein sequence ID" value="SMF96007.1"/>
    <property type="molecule type" value="Genomic_DNA"/>
</dbReference>
<keyword evidence="5" id="KW-0408">Iron</keyword>
<keyword evidence="1" id="KW-0813">Transport</keyword>
<dbReference type="InterPro" id="IPR007419">
    <property type="entry name" value="BFD-like_2Fe2S-bd_dom"/>
</dbReference>
<gene>
    <name evidence="11" type="ORF">SAMN02949497_3386</name>
</gene>
<evidence type="ECO:0000256" key="4">
    <source>
        <dbReference type="ARBA" id="ARBA00022982"/>
    </source>
</evidence>
<evidence type="ECO:0000256" key="6">
    <source>
        <dbReference type="ARBA" id="ARBA00023014"/>
    </source>
</evidence>
<dbReference type="STRING" id="1760988.SAMN02949497_3386"/>
<dbReference type="InterPro" id="IPR041854">
    <property type="entry name" value="BFD-like_2Fe2S-bd_dom_sf"/>
</dbReference>
<evidence type="ECO:0000256" key="8">
    <source>
        <dbReference type="ARBA" id="ARBA00039386"/>
    </source>
</evidence>
<dbReference type="Gene3D" id="1.10.10.1100">
    <property type="entry name" value="BFD-like [2Fe-2S]-binding domain"/>
    <property type="match status" value="1"/>
</dbReference>
<evidence type="ECO:0000256" key="3">
    <source>
        <dbReference type="ARBA" id="ARBA00022723"/>
    </source>
</evidence>
<evidence type="ECO:0000256" key="1">
    <source>
        <dbReference type="ARBA" id="ARBA00022448"/>
    </source>
</evidence>
<feature type="domain" description="BFD-like [2Fe-2S]-binding" evidence="10">
    <location>
        <begin position="2"/>
        <end position="50"/>
    </location>
</feature>
<dbReference type="Pfam" id="PF04324">
    <property type="entry name" value="Fer2_BFD"/>
    <property type="match status" value="1"/>
</dbReference>
<proteinExistence type="inferred from homology"/>
<dbReference type="AlphaFoldDB" id="A0A1Y6D042"/>
<keyword evidence="3" id="KW-0479">Metal-binding</keyword>
<evidence type="ECO:0000313" key="12">
    <source>
        <dbReference type="Proteomes" id="UP000192923"/>
    </source>
</evidence>
<dbReference type="PANTHER" id="PTHR37424">
    <property type="entry name" value="BACTERIOFERRITIN-ASSOCIATED FERREDOXIN"/>
    <property type="match status" value="1"/>
</dbReference>
<evidence type="ECO:0000256" key="7">
    <source>
        <dbReference type="ARBA" id="ARBA00034078"/>
    </source>
</evidence>
<dbReference type="PANTHER" id="PTHR37424:SF1">
    <property type="entry name" value="BACTERIOFERRITIN-ASSOCIATED FERREDOXIN"/>
    <property type="match status" value="1"/>
</dbReference>